<gene>
    <name evidence="2" type="ORF">LSH36_685g02024</name>
</gene>
<comment type="caution">
    <text evidence="2">The sequence shown here is derived from an EMBL/GenBank/DDBJ whole genome shotgun (WGS) entry which is preliminary data.</text>
</comment>
<feature type="compositionally biased region" description="Basic residues" evidence="1">
    <location>
        <begin position="123"/>
        <end position="133"/>
    </location>
</feature>
<dbReference type="Proteomes" id="UP001208570">
    <property type="component" value="Unassembled WGS sequence"/>
</dbReference>
<evidence type="ECO:0000313" key="2">
    <source>
        <dbReference type="EMBL" id="KAK2145405.1"/>
    </source>
</evidence>
<protein>
    <submittedName>
        <fullName evidence="2">Uncharacterized protein</fullName>
    </submittedName>
</protein>
<sequence>MGGGYGRSSETVVVDAKRMSDKWGHLDGHDVSECRVWDCIRPGGSEYSFTSVNCHDVEINSARRSSKTHRVFRLLCVKERTNRIVELLPSEISFVRAAVLEFYHRSQKTEEDGRSKSDTTSSRIRRRQRHHYYPRQPIDQHSQGNG</sequence>
<name>A0AAD9MU14_9ANNE</name>
<organism evidence="2 3">
    <name type="scientific">Paralvinella palmiformis</name>
    <dbReference type="NCBI Taxonomy" id="53620"/>
    <lineage>
        <taxon>Eukaryota</taxon>
        <taxon>Metazoa</taxon>
        <taxon>Spiralia</taxon>
        <taxon>Lophotrochozoa</taxon>
        <taxon>Annelida</taxon>
        <taxon>Polychaeta</taxon>
        <taxon>Sedentaria</taxon>
        <taxon>Canalipalpata</taxon>
        <taxon>Terebellida</taxon>
        <taxon>Terebelliformia</taxon>
        <taxon>Alvinellidae</taxon>
        <taxon>Paralvinella</taxon>
    </lineage>
</organism>
<feature type="compositionally biased region" description="Basic and acidic residues" evidence="1">
    <location>
        <begin position="106"/>
        <end position="117"/>
    </location>
</feature>
<evidence type="ECO:0000313" key="3">
    <source>
        <dbReference type="Proteomes" id="UP001208570"/>
    </source>
</evidence>
<keyword evidence="3" id="KW-1185">Reference proteome</keyword>
<evidence type="ECO:0000256" key="1">
    <source>
        <dbReference type="SAM" id="MobiDB-lite"/>
    </source>
</evidence>
<dbReference type="AlphaFoldDB" id="A0AAD9MU14"/>
<dbReference type="EMBL" id="JAODUP010000684">
    <property type="protein sequence ID" value="KAK2145405.1"/>
    <property type="molecule type" value="Genomic_DNA"/>
</dbReference>
<proteinExistence type="predicted"/>
<accession>A0AAD9MU14</accession>
<feature type="region of interest" description="Disordered" evidence="1">
    <location>
        <begin position="106"/>
        <end position="146"/>
    </location>
</feature>
<reference evidence="2" key="1">
    <citation type="journal article" date="2023" name="Mol. Biol. Evol.">
        <title>Third-Generation Sequencing Reveals the Adaptive Role of the Epigenome in Three Deep-Sea Polychaetes.</title>
        <authorList>
            <person name="Perez M."/>
            <person name="Aroh O."/>
            <person name="Sun Y."/>
            <person name="Lan Y."/>
            <person name="Juniper S.K."/>
            <person name="Young C.R."/>
            <person name="Angers B."/>
            <person name="Qian P.Y."/>
        </authorList>
    </citation>
    <scope>NUCLEOTIDE SEQUENCE</scope>
    <source>
        <strain evidence="2">P08H-3</strain>
    </source>
</reference>